<keyword evidence="7" id="KW-0597">Phosphoprotein</keyword>
<keyword evidence="11" id="KW-0654">Proteoglycan</keyword>
<dbReference type="GO" id="GO:0007155">
    <property type="term" value="P:cell adhesion"/>
    <property type="evidence" value="ECO:0007669"/>
    <property type="project" value="UniProtKB-KW"/>
</dbReference>
<evidence type="ECO:0000256" key="24">
    <source>
        <dbReference type="ARBA" id="ARBA00033395"/>
    </source>
</evidence>
<evidence type="ECO:0000256" key="23">
    <source>
        <dbReference type="ARBA" id="ARBA00032917"/>
    </source>
</evidence>
<evidence type="ECO:0000256" key="19">
    <source>
        <dbReference type="ARBA" id="ARBA00029928"/>
    </source>
</evidence>
<dbReference type="InterPro" id="IPR016186">
    <property type="entry name" value="C-type_lectin-like/link_sf"/>
</dbReference>
<dbReference type="PRINTS" id="PR01265">
    <property type="entry name" value="LINKMODULE"/>
</dbReference>
<dbReference type="STRING" id="56216.A0A1A6HU83"/>
<dbReference type="PANTHER" id="PTHR10225">
    <property type="entry name" value="HYALURONAN RECEPTOR"/>
    <property type="match status" value="1"/>
</dbReference>
<dbReference type="GO" id="GO:2000106">
    <property type="term" value="P:regulation of leukocyte apoptotic process"/>
    <property type="evidence" value="ECO:0007669"/>
    <property type="project" value="UniProtKB-ARBA"/>
</dbReference>
<evidence type="ECO:0000256" key="1">
    <source>
        <dbReference type="ARBA" id="ARBA00004105"/>
    </source>
</evidence>
<evidence type="ECO:0000256" key="7">
    <source>
        <dbReference type="ARBA" id="ARBA00022553"/>
    </source>
</evidence>
<evidence type="ECO:0000256" key="11">
    <source>
        <dbReference type="ARBA" id="ARBA00022974"/>
    </source>
</evidence>
<dbReference type="FunFam" id="3.10.100.10:FF:000004">
    <property type="entry name" value="CD44 antigen isoform X2"/>
    <property type="match status" value="1"/>
</dbReference>
<keyword evidence="17" id="KW-0966">Cell projection</keyword>
<dbReference type="GO" id="GO:0035692">
    <property type="term" value="C:macrophage migration inhibitory factor receptor complex"/>
    <property type="evidence" value="ECO:0007669"/>
    <property type="project" value="TreeGrafter"/>
</dbReference>
<feature type="non-terminal residue" evidence="27">
    <location>
        <position position="136"/>
    </location>
</feature>
<protein>
    <recommendedName>
        <fullName evidence="4">CD44 antigen</fullName>
    </recommendedName>
    <alternativeName>
        <fullName evidence="24">Extracellular matrix receptor III</fullName>
    </alternativeName>
    <alternativeName>
        <fullName evidence="22">GP90 lymphocyte homing/adhesion receptor</fullName>
    </alternativeName>
    <alternativeName>
        <fullName evidence="21">HUTCH-I</fullName>
    </alternativeName>
    <alternativeName>
        <fullName evidence="23">Hermes antigen</fullName>
    </alternativeName>
    <alternativeName>
        <fullName evidence="20">Hyaluronate receptor</fullName>
    </alternativeName>
    <alternativeName>
        <fullName evidence="18">Phagocytic glycoprotein 1</fullName>
    </alternativeName>
    <alternativeName>
        <fullName evidence="19">Phagocytic glycoprotein I</fullName>
    </alternativeName>
</protein>
<keyword evidence="16" id="KW-0325">Glycoprotein</keyword>
<evidence type="ECO:0000256" key="6">
    <source>
        <dbReference type="ARBA" id="ARBA00022525"/>
    </source>
</evidence>
<dbReference type="GO" id="GO:0004896">
    <property type="term" value="F:cytokine receptor activity"/>
    <property type="evidence" value="ECO:0007669"/>
    <property type="project" value="TreeGrafter"/>
</dbReference>
<dbReference type="PROSITE" id="PS01241">
    <property type="entry name" value="LINK_1"/>
    <property type="match status" value="1"/>
</dbReference>
<reference evidence="27 28" key="1">
    <citation type="submission" date="2016-06" db="EMBL/GenBank/DDBJ databases">
        <title>The Draft Genome Sequence and Annotation of the Desert Woodrat Neotoma lepida.</title>
        <authorList>
            <person name="Campbell M."/>
            <person name="Oakeson K.F."/>
            <person name="Yandell M."/>
            <person name="Halpert J.R."/>
            <person name="Dearing D."/>
        </authorList>
    </citation>
    <scope>NUCLEOTIDE SEQUENCE [LARGE SCALE GENOMIC DNA]</scope>
    <source>
        <strain evidence="27">417</strain>
        <tissue evidence="27">Liver</tissue>
    </source>
</reference>
<evidence type="ECO:0000256" key="17">
    <source>
        <dbReference type="ARBA" id="ARBA00023273"/>
    </source>
</evidence>
<name>A0A1A6HU83_NEOLE</name>
<dbReference type="GO" id="GO:0070374">
    <property type="term" value="P:positive regulation of ERK1 and ERK2 cascade"/>
    <property type="evidence" value="ECO:0007669"/>
    <property type="project" value="TreeGrafter"/>
</dbReference>
<evidence type="ECO:0000256" key="5">
    <source>
        <dbReference type="ARBA" id="ARBA00022475"/>
    </source>
</evidence>
<keyword evidence="5" id="KW-1003">Cell membrane</keyword>
<dbReference type="Pfam" id="PF00193">
    <property type="entry name" value="Xlink"/>
    <property type="match status" value="1"/>
</dbReference>
<sequence>MVHICRLAASGQDGTCIRLVFLMLPNIHSFKHENYTNLNITCRYAGVFHVEKNGRYSISRTEAGDLCEAFNSTLPTMAQMLVALSKGFETCRYGFIEGHVVIPRINPNAICAANNTGVYVLTSNTSHYDTYCFNAS</sequence>
<evidence type="ECO:0000313" key="28">
    <source>
        <dbReference type="Proteomes" id="UP000092124"/>
    </source>
</evidence>
<keyword evidence="14" id="KW-1015">Disulfide bond</keyword>
<evidence type="ECO:0000313" key="27">
    <source>
        <dbReference type="EMBL" id="OBS82008.1"/>
    </source>
</evidence>
<evidence type="ECO:0000256" key="12">
    <source>
        <dbReference type="ARBA" id="ARBA00022989"/>
    </source>
</evidence>
<dbReference type="GO" id="GO:0006954">
    <property type="term" value="P:inflammatory response"/>
    <property type="evidence" value="ECO:0007669"/>
    <property type="project" value="TreeGrafter"/>
</dbReference>
<dbReference type="InterPro" id="IPR043210">
    <property type="entry name" value="CD44_antigen-like"/>
</dbReference>
<keyword evidence="9" id="KW-0732">Signal</keyword>
<dbReference type="GO" id="GO:0009653">
    <property type="term" value="P:anatomical structure morphogenesis"/>
    <property type="evidence" value="ECO:0007669"/>
    <property type="project" value="UniProtKB-ARBA"/>
</dbReference>
<evidence type="ECO:0000256" key="4">
    <source>
        <dbReference type="ARBA" id="ARBA00020474"/>
    </source>
</evidence>
<keyword evidence="15" id="KW-0675">Receptor</keyword>
<dbReference type="AlphaFoldDB" id="A0A1A6HU83"/>
<evidence type="ECO:0000256" key="13">
    <source>
        <dbReference type="ARBA" id="ARBA00023136"/>
    </source>
</evidence>
<dbReference type="GO" id="GO:0048731">
    <property type="term" value="P:system development"/>
    <property type="evidence" value="ECO:0007669"/>
    <property type="project" value="UniProtKB-ARBA"/>
</dbReference>
<dbReference type="InterPro" id="IPR001231">
    <property type="entry name" value="CD44_antigen"/>
</dbReference>
<keyword evidence="6" id="KW-0964">Secreted</keyword>
<dbReference type="GO" id="GO:0005902">
    <property type="term" value="C:microvillus"/>
    <property type="evidence" value="ECO:0007669"/>
    <property type="project" value="UniProtKB-SubCell"/>
</dbReference>
<proteinExistence type="predicted"/>
<evidence type="ECO:0000256" key="8">
    <source>
        <dbReference type="ARBA" id="ARBA00022692"/>
    </source>
</evidence>
<accession>A0A1A6HU83</accession>
<dbReference type="GO" id="GO:0016323">
    <property type="term" value="C:basolateral plasma membrane"/>
    <property type="evidence" value="ECO:0007669"/>
    <property type="project" value="TreeGrafter"/>
</dbReference>
<evidence type="ECO:0000256" key="9">
    <source>
        <dbReference type="ARBA" id="ARBA00022729"/>
    </source>
</evidence>
<evidence type="ECO:0000256" key="2">
    <source>
        <dbReference type="ARBA" id="ARBA00004251"/>
    </source>
</evidence>
<dbReference type="InterPro" id="IPR016187">
    <property type="entry name" value="CTDL_fold"/>
</dbReference>
<dbReference type="OrthoDB" id="9938473at2759"/>
<evidence type="ECO:0000256" key="14">
    <source>
        <dbReference type="ARBA" id="ARBA00023157"/>
    </source>
</evidence>
<keyword evidence="13" id="KW-0472">Membrane</keyword>
<dbReference type="GO" id="GO:0005540">
    <property type="term" value="F:hyaluronic acid binding"/>
    <property type="evidence" value="ECO:0007669"/>
    <property type="project" value="InterPro"/>
</dbReference>
<gene>
    <name evidence="27" type="ORF">A6R68_24002</name>
</gene>
<evidence type="ECO:0000256" key="10">
    <source>
        <dbReference type="ARBA" id="ARBA00022889"/>
    </source>
</evidence>
<organism evidence="27 28">
    <name type="scientific">Neotoma lepida</name>
    <name type="common">Desert woodrat</name>
    <dbReference type="NCBI Taxonomy" id="56216"/>
    <lineage>
        <taxon>Eukaryota</taxon>
        <taxon>Metazoa</taxon>
        <taxon>Chordata</taxon>
        <taxon>Craniata</taxon>
        <taxon>Vertebrata</taxon>
        <taxon>Euteleostomi</taxon>
        <taxon>Mammalia</taxon>
        <taxon>Eutheria</taxon>
        <taxon>Euarchontoglires</taxon>
        <taxon>Glires</taxon>
        <taxon>Rodentia</taxon>
        <taxon>Myomorpha</taxon>
        <taxon>Muroidea</taxon>
        <taxon>Cricetidae</taxon>
        <taxon>Neotominae</taxon>
        <taxon>Neotoma</taxon>
    </lineage>
</organism>
<comment type="subcellular location">
    <subcellularLocation>
        <location evidence="2">Cell membrane</location>
        <topology evidence="2">Single-pass type I membrane protein</topology>
    </subcellularLocation>
    <subcellularLocation>
        <location evidence="1">Cell projection</location>
        <location evidence="1">Microvillus</location>
    </subcellularLocation>
    <subcellularLocation>
        <location evidence="3">Secreted</location>
    </subcellularLocation>
</comment>
<dbReference type="PROSITE" id="PS50963">
    <property type="entry name" value="LINK_2"/>
    <property type="match status" value="1"/>
</dbReference>
<evidence type="ECO:0000256" key="22">
    <source>
        <dbReference type="ARBA" id="ARBA00032514"/>
    </source>
</evidence>
<evidence type="ECO:0000256" key="25">
    <source>
        <dbReference type="PROSITE-ProRule" id="PRU00323"/>
    </source>
</evidence>
<evidence type="ECO:0000256" key="21">
    <source>
        <dbReference type="ARBA" id="ARBA00031823"/>
    </source>
</evidence>
<dbReference type="PRINTS" id="PR00658">
    <property type="entry name" value="CD44"/>
</dbReference>
<dbReference type="PANTHER" id="PTHR10225:SF6">
    <property type="entry name" value="CD44 ANTIGEN"/>
    <property type="match status" value="1"/>
</dbReference>
<evidence type="ECO:0000256" key="16">
    <source>
        <dbReference type="ARBA" id="ARBA00023180"/>
    </source>
</evidence>
<keyword evidence="8" id="KW-0812">Transmembrane</keyword>
<dbReference type="SMART" id="SM00445">
    <property type="entry name" value="LINK"/>
    <property type="match status" value="1"/>
</dbReference>
<dbReference type="Gene3D" id="3.10.100.10">
    <property type="entry name" value="Mannose-Binding Protein A, subunit A"/>
    <property type="match status" value="1"/>
</dbReference>
<evidence type="ECO:0000256" key="18">
    <source>
        <dbReference type="ARBA" id="ARBA00029917"/>
    </source>
</evidence>
<evidence type="ECO:0000256" key="3">
    <source>
        <dbReference type="ARBA" id="ARBA00004613"/>
    </source>
</evidence>
<dbReference type="SUPFAM" id="SSF56436">
    <property type="entry name" value="C-type lectin-like"/>
    <property type="match status" value="1"/>
</dbReference>
<dbReference type="InterPro" id="IPR000538">
    <property type="entry name" value="Link_dom"/>
</dbReference>
<keyword evidence="10" id="KW-0130">Cell adhesion</keyword>
<comment type="caution">
    <text evidence="25">Lacks conserved residue(s) required for the propagation of feature annotation.</text>
</comment>
<dbReference type="GO" id="GO:0009986">
    <property type="term" value="C:cell surface"/>
    <property type="evidence" value="ECO:0007669"/>
    <property type="project" value="UniProtKB-ARBA"/>
</dbReference>
<evidence type="ECO:0000259" key="26">
    <source>
        <dbReference type="PROSITE" id="PS50963"/>
    </source>
</evidence>
<dbReference type="EMBL" id="LZPO01008429">
    <property type="protein sequence ID" value="OBS82008.1"/>
    <property type="molecule type" value="Genomic_DNA"/>
</dbReference>
<comment type="caution">
    <text evidence="27">The sequence shown here is derived from an EMBL/GenBank/DDBJ whole genome shotgun (WGS) entry which is preliminary data.</text>
</comment>
<dbReference type="GO" id="GO:0005576">
    <property type="term" value="C:extracellular region"/>
    <property type="evidence" value="ECO:0007669"/>
    <property type="project" value="UniProtKB-SubCell"/>
</dbReference>
<keyword evidence="12" id="KW-1133">Transmembrane helix</keyword>
<feature type="domain" description="Link" evidence="26">
    <location>
        <begin position="46"/>
        <end position="134"/>
    </location>
</feature>
<dbReference type="CDD" id="cd03516">
    <property type="entry name" value="Link_domain_CD44_like"/>
    <property type="match status" value="1"/>
</dbReference>
<evidence type="ECO:0000256" key="15">
    <source>
        <dbReference type="ARBA" id="ARBA00023170"/>
    </source>
</evidence>
<dbReference type="Proteomes" id="UP000092124">
    <property type="component" value="Unassembled WGS sequence"/>
</dbReference>
<evidence type="ECO:0000256" key="20">
    <source>
        <dbReference type="ARBA" id="ARBA00031179"/>
    </source>
</evidence>
<keyword evidence="28" id="KW-1185">Reference proteome</keyword>